<evidence type="ECO:0000256" key="7">
    <source>
        <dbReference type="ARBA" id="ARBA00023136"/>
    </source>
</evidence>
<feature type="domain" description="T-SNARE coiled-coil homology" evidence="9">
    <location>
        <begin position="223"/>
        <end position="285"/>
    </location>
</feature>
<dbReference type="AlphaFoldDB" id="A0A0M0JWT9"/>
<evidence type="ECO:0000313" key="11">
    <source>
        <dbReference type="Proteomes" id="UP000037460"/>
    </source>
</evidence>
<evidence type="ECO:0000256" key="6">
    <source>
        <dbReference type="ARBA" id="ARBA00023054"/>
    </source>
</evidence>
<evidence type="ECO:0000259" key="9">
    <source>
        <dbReference type="PROSITE" id="PS50192"/>
    </source>
</evidence>
<keyword evidence="3" id="KW-0813">Transport</keyword>
<keyword evidence="5 8" id="KW-1133">Transmembrane helix</keyword>
<accession>A0A0M0JWT9</accession>
<evidence type="ECO:0000256" key="2">
    <source>
        <dbReference type="ARBA" id="ARBA00009063"/>
    </source>
</evidence>
<protein>
    <submittedName>
        <fullName evidence="10">Syntaxin 5</fullName>
    </submittedName>
</protein>
<dbReference type="GO" id="GO:0006906">
    <property type="term" value="P:vesicle fusion"/>
    <property type="evidence" value="ECO:0007669"/>
    <property type="project" value="TreeGrafter"/>
</dbReference>
<evidence type="ECO:0000256" key="8">
    <source>
        <dbReference type="SAM" id="Phobius"/>
    </source>
</evidence>
<dbReference type="GO" id="GO:0000149">
    <property type="term" value="F:SNARE binding"/>
    <property type="evidence" value="ECO:0007669"/>
    <property type="project" value="TreeGrafter"/>
</dbReference>
<reference evidence="11" key="1">
    <citation type="journal article" date="2015" name="PLoS Genet.">
        <title>Genome Sequence and Transcriptome Analyses of Chrysochromulina tobin: Metabolic Tools for Enhanced Algal Fitness in the Prominent Order Prymnesiales (Haptophyceae).</title>
        <authorList>
            <person name="Hovde B.T."/>
            <person name="Deodato C.R."/>
            <person name="Hunsperger H.M."/>
            <person name="Ryken S.A."/>
            <person name="Yost W."/>
            <person name="Jha R.K."/>
            <person name="Patterson J."/>
            <person name="Monnat R.J. Jr."/>
            <person name="Barlow S.B."/>
            <person name="Starkenburg S.R."/>
            <person name="Cattolico R.A."/>
        </authorList>
    </citation>
    <scope>NUCLEOTIDE SEQUENCE</scope>
    <source>
        <strain evidence="11">CCMP291</strain>
    </source>
</reference>
<comment type="caution">
    <text evidence="10">The sequence shown here is derived from an EMBL/GenBank/DDBJ whole genome shotgun (WGS) entry which is preliminary data.</text>
</comment>
<keyword evidence="7 8" id="KW-0472">Membrane</keyword>
<proteinExistence type="inferred from homology"/>
<evidence type="ECO:0000256" key="5">
    <source>
        <dbReference type="ARBA" id="ARBA00022989"/>
    </source>
</evidence>
<dbReference type="GO" id="GO:0006886">
    <property type="term" value="P:intracellular protein transport"/>
    <property type="evidence" value="ECO:0007669"/>
    <property type="project" value="TreeGrafter"/>
</dbReference>
<dbReference type="InterPro" id="IPR010989">
    <property type="entry name" value="SNARE"/>
</dbReference>
<keyword evidence="4 8" id="KW-0812">Transmembrane</keyword>
<comment type="subcellular location">
    <subcellularLocation>
        <location evidence="1">Membrane</location>
        <topology evidence="1">Single-pass type IV membrane protein</topology>
    </subcellularLocation>
</comment>
<dbReference type="PANTHER" id="PTHR19957">
    <property type="entry name" value="SYNTAXIN"/>
    <property type="match status" value="1"/>
</dbReference>
<evidence type="ECO:0000256" key="1">
    <source>
        <dbReference type="ARBA" id="ARBA00004211"/>
    </source>
</evidence>
<evidence type="ECO:0000313" key="10">
    <source>
        <dbReference type="EMBL" id="KOO30603.1"/>
    </source>
</evidence>
<dbReference type="InterPro" id="IPR045242">
    <property type="entry name" value="Syntaxin"/>
</dbReference>
<dbReference type="SUPFAM" id="SSF47661">
    <property type="entry name" value="t-snare proteins"/>
    <property type="match status" value="1"/>
</dbReference>
<name>A0A0M0JWT9_9EUKA</name>
<organism evidence="10 11">
    <name type="scientific">Chrysochromulina tobinii</name>
    <dbReference type="NCBI Taxonomy" id="1460289"/>
    <lineage>
        <taxon>Eukaryota</taxon>
        <taxon>Haptista</taxon>
        <taxon>Haptophyta</taxon>
        <taxon>Prymnesiophyceae</taxon>
        <taxon>Prymnesiales</taxon>
        <taxon>Chrysochromulinaceae</taxon>
        <taxon>Chrysochromulina</taxon>
    </lineage>
</organism>
<dbReference type="InterPro" id="IPR000727">
    <property type="entry name" value="T_SNARE_dom"/>
</dbReference>
<dbReference type="CDD" id="cd15844">
    <property type="entry name" value="SNARE_syntaxin5"/>
    <property type="match status" value="1"/>
</dbReference>
<dbReference type="GO" id="GO:0048278">
    <property type="term" value="P:vesicle docking"/>
    <property type="evidence" value="ECO:0007669"/>
    <property type="project" value="TreeGrafter"/>
</dbReference>
<sequence length="315" mass="34435">MALDRSAEFQRIVATRRAHQQAQHQISSSRPPSKRSEFAAAASQIGAGTALIADKLSKLTQLAQSQSLFEDPTIEINELTMIIKQDIQTINGQLASLQSAMAAAKADRAKQRASHSTSVMDSLKTRLMDATKEFQEVLHTRSNNMQLLQSRRNQFSFTPGGGACPATPGRASATLTPGSCTSAVWASPAARPLGLPPRDGGGEVAIDMSGMQMQQQAMVPLNSTYYESRAQAVESVQTTIAELGNIFQQLGTMVQSHGEMIQRVDENVEESLANVTMGHEQLQLYWRNMQGNRGLMMKIFAVLFFFIVIWGTLFA</sequence>
<dbReference type="EMBL" id="JWZX01002196">
    <property type="protein sequence ID" value="KOO30603.1"/>
    <property type="molecule type" value="Genomic_DNA"/>
</dbReference>
<dbReference type="GO" id="GO:0031201">
    <property type="term" value="C:SNARE complex"/>
    <property type="evidence" value="ECO:0007669"/>
    <property type="project" value="TreeGrafter"/>
</dbReference>
<dbReference type="PROSITE" id="PS50192">
    <property type="entry name" value="T_SNARE"/>
    <property type="match status" value="1"/>
</dbReference>
<dbReference type="GO" id="GO:0000139">
    <property type="term" value="C:Golgi membrane"/>
    <property type="evidence" value="ECO:0007669"/>
    <property type="project" value="TreeGrafter"/>
</dbReference>
<dbReference type="PANTHER" id="PTHR19957:SF3">
    <property type="entry name" value="SYNTAXIN-5"/>
    <property type="match status" value="1"/>
</dbReference>
<dbReference type="SMART" id="SM00397">
    <property type="entry name" value="t_SNARE"/>
    <property type="match status" value="1"/>
</dbReference>
<dbReference type="GO" id="GO:0005484">
    <property type="term" value="F:SNAP receptor activity"/>
    <property type="evidence" value="ECO:0007669"/>
    <property type="project" value="TreeGrafter"/>
</dbReference>
<dbReference type="Pfam" id="PF05739">
    <property type="entry name" value="SNARE"/>
    <property type="match status" value="1"/>
</dbReference>
<dbReference type="OrthoDB" id="421009at2759"/>
<keyword evidence="6" id="KW-0175">Coiled coil</keyword>
<dbReference type="Gene3D" id="1.20.58.70">
    <property type="match status" value="1"/>
</dbReference>
<gene>
    <name evidence="10" type="ORF">Ctob_009861</name>
</gene>
<keyword evidence="11" id="KW-1185">Reference proteome</keyword>
<feature type="transmembrane region" description="Helical" evidence="8">
    <location>
        <begin position="295"/>
        <end position="313"/>
    </location>
</feature>
<evidence type="ECO:0000256" key="3">
    <source>
        <dbReference type="ARBA" id="ARBA00022448"/>
    </source>
</evidence>
<dbReference type="Proteomes" id="UP000037460">
    <property type="component" value="Unassembled WGS sequence"/>
</dbReference>
<comment type="similarity">
    <text evidence="2">Belongs to the syntaxin family.</text>
</comment>
<evidence type="ECO:0000256" key="4">
    <source>
        <dbReference type="ARBA" id="ARBA00022692"/>
    </source>
</evidence>
<dbReference type="GO" id="GO:0006888">
    <property type="term" value="P:endoplasmic reticulum to Golgi vesicle-mediated transport"/>
    <property type="evidence" value="ECO:0007669"/>
    <property type="project" value="TreeGrafter"/>
</dbReference>